<evidence type="ECO:0000256" key="2">
    <source>
        <dbReference type="RuleBase" id="RU003515"/>
    </source>
</evidence>
<feature type="region of interest" description="Disordered" evidence="3">
    <location>
        <begin position="642"/>
        <end position="680"/>
    </location>
</feature>
<dbReference type="GO" id="GO:0016887">
    <property type="term" value="F:ATP hydrolysis activity"/>
    <property type="evidence" value="ECO:0007669"/>
    <property type="project" value="InterPro"/>
</dbReference>
<dbReference type="AlphaFoldDB" id="A0AAD6J0E9"/>
<keyword evidence="2" id="KW-0540">Nuclease</keyword>
<evidence type="ECO:0000259" key="4">
    <source>
        <dbReference type="PROSITE" id="PS51975"/>
    </source>
</evidence>
<organism evidence="5 6">
    <name type="scientific">Drechslerella dactyloides</name>
    <name type="common">Nematode-trapping fungus</name>
    <name type="synonym">Arthrobotrys dactyloides</name>
    <dbReference type="NCBI Taxonomy" id="74499"/>
    <lineage>
        <taxon>Eukaryota</taxon>
        <taxon>Fungi</taxon>
        <taxon>Dikarya</taxon>
        <taxon>Ascomycota</taxon>
        <taxon>Pezizomycotina</taxon>
        <taxon>Orbiliomycetes</taxon>
        <taxon>Orbiliales</taxon>
        <taxon>Orbiliaceae</taxon>
        <taxon>Drechslerella</taxon>
    </lineage>
</organism>
<dbReference type="Pfam" id="PF00004">
    <property type="entry name" value="AAA"/>
    <property type="match status" value="1"/>
</dbReference>
<keyword evidence="2" id="KW-0378">Hydrolase</keyword>
<dbReference type="Proteomes" id="UP001221413">
    <property type="component" value="Unassembled WGS sequence"/>
</dbReference>
<dbReference type="PANTHER" id="PTHR47979">
    <property type="entry name" value="DRAB11-RELATED"/>
    <property type="match status" value="1"/>
</dbReference>
<feature type="region of interest" description="Disordered" evidence="3">
    <location>
        <begin position="459"/>
        <end position="555"/>
    </location>
</feature>
<dbReference type="GO" id="GO:0005524">
    <property type="term" value="F:ATP binding"/>
    <property type="evidence" value="ECO:0007669"/>
    <property type="project" value="InterPro"/>
</dbReference>
<feature type="compositionally biased region" description="Polar residues" evidence="3">
    <location>
        <begin position="407"/>
        <end position="427"/>
    </location>
</feature>
<comment type="caution">
    <text evidence="5">The sequence shown here is derived from an EMBL/GenBank/DDBJ whole genome shotgun (WGS) entry which is preliminary data.</text>
</comment>
<evidence type="ECO:0000313" key="5">
    <source>
        <dbReference type="EMBL" id="KAJ6262138.1"/>
    </source>
</evidence>
<dbReference type="EMBL" id="JAQGDS010000003">
    <property type="protein sequence ID" value="KAJ6262138.1"/>
    <property type="molecule type" value="Genomic_DNA"/>
</dbReference>
<dbReference type="InterPro" id="IPR003959">
    <property type="entry name" value="ATPase_AAA_core"/>
</dbReference>
<proteinExistence type="inferred from homology"/>
<feature type="domain" description="RNase H type-2" evidence="4">
    <location>
        <begin position="1"/>
        <end position="151"/>
    </location>
</feature>
<dbReference type="PROSITE" id="PS51975">
    <property type="entry name" value="RNASE_H_2"/>
    <property type="match status" value="1"/>
</dbReference>
<comment type="caution">
    <text evidence="1">Lacks conserved residue(s) required for the propagation of feature annotation.</text>
</comment>
<dbReference type="SMART" id="SM00175">
    <property type="entry name" value="RAB"/>
    <property type="match status" value="1"/>
</dbReference>
<dbReference type="InterPro" id="IPR036397">
    <property type="entry name" value="RNaseH_sf"/>
</dbReference>
<accession>A0AAD6J0E9</accession>
<dbReference type="Gene3D" id="3.40.50.300">
    <property type="entry name" value="P-loop containing nucleotide triphosphate hydrolases"/>
    <property type="match status" value="2"/>
</dbReference>
<dbReference type="PRINTS" id="PR00449">
    <property type="entry name" value="RASTRNSFRMNG"/>
</dbReference>
<dbReference type="InterPro" id="IPR027417">
    <property type="entry name" value="P-loop_NTPase"/>
</dbReference>
<comment type="catalytic activity">
    <reaction evidence="2">
        <text>Endonucleolytic cleavage to 5'-phosphomonoester.</text>
        <dbReference type="EC" id="3.1.26.4"/>
    </reaction>
</comment>
<feature type="region of interest" description="Disordered" evidence="3">
    <location>
        <begin position="387"/>
        <end position="430"/>
    </location>
</feature>
<comment type="similarity">
    <text evidence="2">Belongs to the RNase HII family.</text>
</comment>
<name>A0AAD6J0E9_DREDA</name>
<gene>
    <name evidence="5" type="ORF">Dda_2943</name>
</gene>
<dbReference type="InterPro" id="IPR024567">
    <property type="entry name" value="RNase_HII/HIII_dom"/>
</dbReference>
<reference evidence="5" key="1">
    <citation type="submission" date="2023-01" db="EMBL/GenBank/DDBJ databases">
        <title>The chitinases involved in constricting ring structure development in the nematode-trapping fungus Drechslerella dactyloides.</title>
        <authorList>
            <person name="Wang R."/>
            <person name="Zhang L."/>
            <person name="Tang P."/>
            <person name="Li S."/>
            <person name="Liang L."/>
        </authorList>
    </citation>
    <scope>NUCLEOTIDE SEQUENCE</scope>
    <source>
        <strain evidence="5">YMF1.00031</strain>
    </source>
</reference>
<dbReference type="GO" id="GO:0004523">
    <property type="term" value="F:RNA-DNA hybrid ribonuclease activity"/>
    <property type="evidence" value="ECO:0007669"/>
    <property type="project" value="UniProtKB-EC"/>
</dbReference>
<dbReference type="InterPro" id="IPR003593">
    <property type="entry name" value="AAA+_ATPase"/>
</dbReference>
<dbReference type="PROSITE" id="PS51421">
    <property type="entry name" value="RAS"/>
    <property type="match status" value="1"/>
</dbReference>
<dbReference type="GO" id="GO:0003924">
    <property type="term" value="F:GTPase activity"/>
    <property type="evidence" value="ECO:0007669"/>
    <property type="project" value="InterPro"/>
</dbReference>
<dbReference type="Pfam" id="PF01351">
    <property type="entry name" value="RNase_HII"/>
    <property type="match status" value="1"/>
</dbReference>
<dbReference type="PROSITE" id="PS51419">
    <property type="entry name" value="RAB"/>
    <property type="match status" value="1"/>
</dbReference>
<dbReference type="SMART" id="SM00382">
    <property type="entry name" value="AAA"/>
    <property type="match status" value="1"/>
</dbReference>
<dbReference type="SUPFAM" id="SSF53098">
    <property type="entry name" value="Ribonuclease H-like"/>
    <property type="match status" value="1"/>
</dbReference>
<dbReference type="InterPro" id="IPR001806">
    <property type="entry name" value="Small_GTPase"/>
</dbReference>
<keyword evidence="2" id="KW-0255">Endonuclease</keyword>
<dbReference type="GO" id="GO:0005525">
    <property type="term" value="F:GTP binding"/>
    <property type="evidence" value="ECO:0007669"/>
    <property type="project" value="InterPro"/>
</dbReference>
<keyword evidence="6" id="KW-1185">Reference proteome</keyword>
<dbReference type="SMART" id="SM00174">
    <property type="entry name" value="RHO"/>
    <property type="match status" value="1"/>
</dbReference>
<dbReference type="Gene3D" id="3.30.420.10">
    <property type="entry name" value="Ribonuclease H-like superfamily/Ribonuclease H"/>
    <property type="match status" value="1"/>
</dbReference>
<dbReference type="CDD" id="cd00154">
    <property type="entry name" value="Rab"/>
    <property type="match status" value="1"/>
</dbReference>
<dbReference type="GO" id="GO:0003723">
    <property type="term" value="F:RNA binding"/>
    <property type="evidence" value="ECO:0007669"/>
    <property type="project" value="UniProtKB-UniRule"/>
</dbReference>
<dbReference type="SUPFAM" id="SSF52540">
    <property type="entry name" value="P-loop containing nucleoside triphosphate hydrolases"/>
    <property type="match status" value="2"/>
</dbReference>
<dbReference type="InterPro" id="IPR050209">
    <property type="entry name" value="Rab_GTPases_membrane_traffic"/>
</dbReference>
<dbReference type="Pfam" id="PF00071">
    <property type="entry name" value="Ras"/>
    <property type="match status" value="1"/>
</dbReference>
<dbReference type="PROSITE" id="PS51420">
    <property type="entry name" value="RHO"/>
    <property type="match status" value="1"/>
</dbReference>
<evidence type="ECO:0000313" key="6">
    <source>
        <dbReference type="Proteomes" id="UP001221413"/>
    </source>
</evidence>
<dbReference type="SMART" id="SM00173">
    <property type="entry name" value="RAS"/>
    <property type="match status" value="1"/>
</dbReference>
<protein>
    <recommendedName>
        <fullName evidence="2">Ribonuclease</fullName>
        <ecNumber evidence="2">3.1.26.4</ecNumber>
    </recommendedName>
</protein>
<feature type="compositionally biased region" description="Basic and acidic residues" evidence="3">
    <location>
        <begin position="459"/>
        <end position="470"/>
    </location>
</feature>
<evidence type="ECO:0000256" key="1">
    <source>
        <dbReference type="PROSITE-ProRule" id="PRU01319"/>
    </source>
</evidence>
<dbReference type="EC" id="3.1.26.4" evidence="2"/>
<sequence>MLRPVGVGVYNLNAQAHDATIELIHEVMAKGVNIKEIYVDTVGPPATYQAKLARIFPSCKVTVSKKADALYPSVSAASIAAKVSRDFALEQYFKLAGLVPDAGEGSVGSGYPSDPKTLTVRLCEGRFSVTDVTIGVDLDSRVVDVDDGKKIKLQIWDTAGQEASQPSLNTSDIQLRSQRKASRYTGIRKTNRPRAVQQYRSVTNSYIRNAAGALLVYDITRKETLYHVQHWLSDLKSLGEPQISIILVGNKCDLSEQRQVQATEAQAWAEENGIKFHVETSAKTGAFVEQAFVEVANEIYRNIRDGAYDLRNKGNGVRANDRLVVLFINASRYYLREGGRQSLYHPTNAPLFFSAADYPSEDREHDQEVSAIYALQKSRRNLYYSVDQDDEDDDKNYSDAGSVNDGIRSSWNPGHSAASDLTETAGGNNMVDVSLGEESLTQRRSDGINLNHDGRFDSLLETSRDTDDPSHPPIQKFRSQNSRSLAPLLNVADSSQETTYPDGRSSERQNTFYGSDAAASKSRIAENRRGPPPDPQTFPASQTKSQVDAGDETEPSVELQKSNCLILGPSGTGKTLIAKTLAKVLDVPFSISDCTAFTQAGYVGEDVDVCVQRLLASCNWDVKRAETGIICLDEVDKIASVKSSSHMRDVSASSAKDPRRHNSRNNEPAIKAKFTTGAQR</sequence>
<dbReference type="InterPro" id="IPR012337">
    <property type="entry name" value="RNaseH-like_sf"/>
</dbReference>
<comment type="function">
    <text evidence="2">Endonuclease that specifically degrades the RNA of RNA-DNA hybrids.</text>
</comment>
<evidence type="ECO:0000256" key="3">
    <source>
        <dbReference type="SAM" id="MobiDB-lite"/>
    </source>
</evidence>
<dbReference type="FunFam" id="3.40.50.300:FF:001447">
    <property type="entry name" value="Ras-related protein Rab-1B"/>
    <property type="match status" value="1"/>
</dbReference>